<dbReference type="InterPro" id="IPR036116">
    <property type="entry name" value="FN3_sf"/>
</dbReference>
<dbReference type="Gene3D" id="2.60.40.10">
    <property type="entry name" value="Immunoglobulins"/>
    <property type="match status" value="1"/>
</dbReference>
<evidence type="ECO:0000256" key="3">
    <source>
        <dbReference type="ARBA" id="ARBA00022741"/>
    </source>
</evidence>
<evidence type="ECO:0000256" key="6">
    <source>
        <dbReference type="ARBA" id="ARBA00023136"/>
    </source>
</evidence>
<evidence type="ECO:0000256" key="4">
    <source>
        <dbReference type="ARBA" id="ARBA00022840"/>
    </source>
</evidence>
<gene>
    <name evidence="9" type="primary">EPHA6_2</name>
    <name evidence="9" type="ORF">CHARACLAT_020357</name>
</gene>
<accession>A0ABU7DM43</accession>
<evidence type="ECO:0000256" key="1">
    <source>
        <dbReference type="ARBA" id="ARBA00004167"/>
    </source>
</evidence>
<keyword evidence="2" id="KW-0812">Transmembrane</keyword>
<evidence type="ECO:0000313" key="9">
    <source>
        <dbReference type="EMBL" id="MED6274824.1"/>
    </source>
</evidence>
<evidence type="ECO:0000256" key="7">
    <source>
        <dbReference type="ARBA" id="ARBA00023170"/>
    </source>
</evidence>
<evidence type="ECO:0000256" key="2">
    <source>
        <dbReference type="ARBA" id="ARBA00022692"/>
    </source>
</evidence>
<keyword evidence="4" id="KW-0067">ATP-binding</keyword>
<dbReference type="Pfam" id="PF00041">
    <property type="entry name" value="fn3"/>
    <property type="match status" value="1"/>
</dbReference>
<dbReference type="PRINTS" id="PR00014">
    <property type="entry name" value="FNTYPEIII"/>
</dbReference>
<dbReference type="SUPFAM" id="SSF49265">
    <property type="entry name" value="Fibronectin type III"/>
    <property type="match status" value="1"/>
</dbReference>
<keyword evidence="6" id="KW-0472">Membrane</keyword>
<evidence type="ECO:0000313" key="10">
    <source>
        <dbReference type="Proteomes" id="UP001352852"/>
    </source>
</evidence>
<feature type="domain" description="Fibronectin type-III" evidence="8">
    <location>
        <begin position="1"/>
        <end position="95"/>
    </location>
</feature>
<dbReference type="InterPro" id="IPR050449">
    <property type="entry name" value="Ephrin_rcpt_TKs"/>
</dbReference>
<dbReference type="Proteomes" id="UP001352852">
    <property type="component" value="Unassembled WGS sequence"/>
</dbReference>
<sequence length="113" mass="12484">PVFMGIVRKDWAIHNSIALSWSEVEQPPSDIVDYEVKYYEKEQEQLSYSSTRTKSTSVVVTGLRPSTVYVFHVRARTSAGYTAYSPNFEFATAAEGMSVNVGVCVHNGSGVGR</sequence>
<comment type="caution">
    <text evidence="9">The sequence shown here is derived from an EMBL/GenBank/DDBJ whole genome shotgun (WGS) entry which is preliminary data.</text>
</comment>
<evidence type="ECO:0000259" key="8">
    <source>
        <dbReference type="PROSITE" id="PS50853"/>
    </source>
</evidence>
<protein>
    <submittedName>
        <fullName evidence="9">Ephrin type-A receptor 6</fullName>
    </submittedName>
</protein>
<dbReference type="PANTHER" id="PTHR46877">
    <property type="entry name" value="EPH RECEPTOR A5"/>
    <property type="match status" value="1"/>
</dbReference>
<keyword evidence="3" id="KW-0547">Nucleotide-binding</keyword>
<dbReference type="PANTHER" id="PTHR46877:SF10">
    <property type="entry name" value="EPHRIN TYPE-A RECEPTOR 6"/>
    <property type="match status" value="1"/>
</dbReference>
<dbReference type="InterPro" id="IPR003961">
    <property type="entry name" value="FN3_dom"/>
</dbReference>
<dbReference type="InterPro" id="IPR013783">
    <property type="entry name" value="Ig-like_fold"/>
</dbReference>
<feature type="non-terminal residue" evidence="9">
    <location>
        <position position="1"/>
    </location>
</feature>
<comment type="subcellular location">
    <subcellularLocation>
        <location evidence="1">Membrane</location>
        <topology evidence="1">Single-pass membrane protein</topology>
    </subcellularLocation>
</comment>
<dbReference type="PROSITE" id="PS50853">
    <property type="entry name" value="FN3"/>
    <property type="match status" value="1"/>
</dbReference>
<dbReference type="SMART" id="SM00060">
    <property type="entry name" value="FN3"/>
    <property type="match status" value="1"/>
</dbReference>
<dbReference type="EMBL" id="JAHUTJ010026505">
    <property type="protein sequence ID" value="MED6274824.1"/>
    <property type="molecule type" value="Genomic_DNA"/>
</dbReference>
<keyword evidence="10" id="KW-1185">Reference proteome</keyword>
<proteinExistence type="predicted"/>
<dbReference type="CDD" id="cd00063">
    <property type="entry name" value="FN3"/>
    <property type="match status" value="1"/>
</dbReference>
<keyword evidence="5" id="KW-1133">Transmembrane helix</keyword>
<reference evidence="9 10" key="1">
    <citation type="submission" date="2021-06" db="EMBL/GenBank/DDBJ databases">
        <authorList>
            <person name="Palmer J.M."/>
        </authorList>
    </citation>
    <scope>NUCLEOTIDE SEQUENCE [LARGE SCALE GENOMIC DNA]</scope>
    <source>
        <strain evidence="9 10">CL_MEX2019</strain>
        <tissue evidence="9">Muscle</tissue>
    </source>
</reference>
<keyword evidence="7 9" id="KW-0675">Receptor</keyword>
<organism evidence="9 10">
    <name type="scientific">Characodon lateralis</name>
    <dbReference type="NCBI Taxonomy" id="208331"/>
    <lineage>
        <taxon>Eukaryota</taxon>
        <taxon>Metazoa</taxon>
        <taxon>Chordata</taxon>
        <taxon>Craniata</taxon>
        <taxon>Vertebrata</taxon>
        <taxon>Euteleostomi</taxon>
        <taxon>Actinopterygii</taxon>
        <taxon>Neopterygii</taxon>
        <taxon>Teleostei</taxon>
        <taxon>Neoteleostei</taxon>
        <taxon>Acanthomorphata</taxon>
        <taxon>Ovalentaria</taxon>
        <taxon>Atherinomorphae</taxon>
        <taxon>Cyprinodontiformes</taxon>
        <taxon>Goodeidae</taxon>
        <taxon>Characodon</taxon>
    </lineage>
</organism>
<name>A0ABU7DM43_9TELE</name>
<evidence type="ECO:0000256" key="5">
    <source>
        <dbReference type="ARBA" id="ARBA00022989"/>
    </source>
</evidence>